<dbReference type="RefSeq" id="WP_039717015.1">
    <property type="nucleotide sequence ID" value="NZ_JTJC03000004.1"/>
</dbReference>
<dbReference type="InterPro" id="IPR018727">
    <property type="entry name" value="DUF2267"/>
</dbReference>
<name>A0A9X5E907_9CYAN</name>
<comment type="caution">
    <text evidence="1">The sequence shown here is derived from an EMBL/GenBank/DDBJ whole genome shotgun (WGS) entry which is preliminary data.</text>
</comment>
<dbReference type="Gene3D" id="1.10.490.110">
    <property type="entry name" value="Uncharacterized conserved protein DUF2267"/>
    <property type="match status" value="1"/>
</dbReference>
<dbReference type="AlphaFoldDB" id="A0A9X5E907"/>
<protein>
    <submittedName>
        <fullName evidence="1">DUF2267 domain-containing protein</fullName>
    </submittedName>
</protein>
<organism evidence="1 2">
    <name type="scientific">Scytonema millei VB511283</name>
    <dbReference type="NCBI Taxonomy" id="1245923"/>
    <lineage>
        <taxon>Bacteria</taxon>
        <taxon>Bacillati</taxon>
        <taxon>Cyanobacteriota</taxon>
        <taxon>Cyanophyceae</taxon>
        <taxon>Nostocales</taxon>
        <taxon>Scytonemataceae</taxon>
        <taxon>Scytonema</taxon>
    </lineage>
</organism>
<accession>A0A9X5E907</accession>
<dbReference type="Proteomes" id="UP000031532">
    <property type="component" value="Unassembled WGS sequence"/>
</dbReference>
<gene>
    <name evidence="1" type="ORF">QH73_0016980</name>
</gene>
<evidence type="ECO:0000313" key="2">
    <source>
        <dbReference type="Proteomes" id="UP000031532"/>
    </source>
</evidence>
<dbReference type="EMBL" id="JTJC03000004">
    <property type="protein sequence ID" value="NHC36319.1"/>
    <property type="molecule type" value="Genomic_DNA"/>
</dbReference>
<reference evidence="1 2" key="1">
    <citation type="journal article" date="2015" name="Genome Announc.">
        <title>Draft Genome Sequence of the Terrestrial Cyanobacterium Scytonema millei VB511283, Isolated from Eastern India.</title>
        <authorList>
            <person name="Sen D."/>
            <person name="Chandrababunaidu M.M."/>
            <person name="Singh D."/>
            <person name="Sanghi N."/>
            <person name="Ghorai A."/>
            <person name="Mishra G.P."/>
            <person name="Madduluri M."/>
            <person name="Adhikary S.P."/>
            <person name="Tripathy S."/>
        </authorList>
    </citation>
    <scope>NUCLEOTIDE SEQUENCE [LARGE SCALE GENOMIC DNA]</scope>
    <source>
        <strain evidence="1 2">VB511283</strain>
    </source>
</reference>
<dbReference type="InterPro" id="IPR038282">
    <property type="entry name" value="DUF2267_sf"/>
</dbReference>
<dbReference type="OrthoDB" id="483793at2"/>
<dbReference type="Pfam" id="PF10025">
    <property type="entry name" value="DUF2267"/>
    <property type="match status" value="1"/>
</dbReference>
<proteinExistence type="predicted"/>
<keyword evidence="2" id="KW-1185">Reference proteome</keyword>
<sequence>MTIPLREDVAYIILKKINETGQELHPVKFTADDFIGREPTKAELLGHLDYLNQKQYIKAEFSGNAYGNQEDVPDAVNPKEVDFRVANTFGASDGPLPHLITFKQAELTEKGRRMLEKMEAKPPEELKEGPSVPIATKDMPFLEKVMLKSGLEDLFDARDVTEVVYRVMRDLMTTEASDRVADELHKEVLPTDDKALKMEIAELWNDTNPIVRFLSRIRPPFYHSDSSDITNVNDNRFLARVKGEAPTAKTAFDLDTEQVVKAVFSATKDELSEERVKEIANCLPPRVRQMWETA</sequence>
<evidence type="ECO:0000313" key="1">
    <source>
        <dbReference type="EMBL" id="NHC36319.1"/>
    </source>
</evidence>